<name>A0ACC7P3I3_9BACL</name>
<comment type="caution">
    <text evidence="1">The sequence shown here is derived from an EMBL/GenBank/DDBJ whole genome shotgun (WGS) entry which is preliminary data.</text>
</comment>
<dbReference type="EMBL" id="JBJURJ010000015">
    <property type="protein sequence ID" value="MFM9330850.1"/>
    <property type="molecule type" value="Genomic_DNA"/>
</dbReference>
<evidence type="ECO:0000313" key="2">
    <source>
        <dbReference type="Proteomes" id="UP001631969"/>
    </source>
</evidence>
<reference evidence="1" key="1">
    <citation type="submission" date="2024-12" db="EMBL/GenBank/DDBJ databases">
        <authorList>
            <person name="Wu N."/>
        </authorList>
    </citation>
    <scope>NUCLEOTIDE SEQUENCE</scope>
    <source>
        <strain evidence="1">P15</strain>
    </source>
</reference>
<organism evidence="1 2">
    <name type="scientific">Paenibacillus mesotrionivorans</name>
    <dbReference type="NCBI Taxonomy" id="3160968"/>
    <lineage>
        <taxon>Bacteria</taxon>
        <taxon>Bacillati</taxon>
        <taxon>Bacillota</taxon>
        <taxon>Bacilli</taxon>
        <taxon>Bacillales</taxon>
        <taxon>Paenibacillaceae</taxon>
        <taxon>Paenibacillus</taxon>
    </lineage>
</organism>
<proteinExistence type="predicted"/>
<keyword evidence="2" id="KW-1185">Reference proteome</keyword>
<protein>
    <submittedName>
        <fullName evidence="1">Peptidoglycan DD-metalloendopeptidase family protein</fullName>
    </submittedName>
</protein>
<dbReference type="Proteomes" id="UP001631969">
    <property type="component" value="Unassembled WGS sequence"/>
</dbReference>
<evidence type="ECO:0000313" key="1">
    <source>
        <dbReference type="EMBL" id="MFM9330850.1"/>
    </source>
</evidence>
<sequence length="335" mass="36331">MEVKANVQRRRQSRLRELQSRNQEQPGAASAPVAGQGASPADRWVGPPPVPGQWPDLPASADDGSRGSSGAHPGLPLYMRGQPESGHGGDPELAWKERQKQLLAWYAEEERNGPGGGPSERERYNGHSPGRGPFFRLFQAKLVLAGVLFAGVWGMFQWDAGWTRRAQAVVTEALTQEMDFSRAAAWYQSTFSGAPSFLPAFGERQNAVKVQAPGSASLLVQPVRGTVIKPFSNNQEGIWLAVKPDAQVAALDQGRVEFAGPKEGFGYLVTIRHSGGLRVSYGGLKPAQWQTGDWVKAGEVISHALAEMEAASANVYLAVMKDERFIDPLDVVTFD</sequence>
<gene>
    <name evidence="1" type="ORF">ACI1P1_21400</name>
</gene>
<accession>A0ACC7P3I3</accession>